<dbReference type="EMBL" id="KV454210">
    <property type="protein sequence ID" value="ODQ59783.1"/>
    <property type="molecule type" value="Genomic_DNA"/>
</dbReference>
<dbReference type="OrthoDB" id="10377204at2759"/>
<organism evidence="1 2">
    <name type="scientific">Wickerhamomyces anomalus (strain ATCC 58044 / CBS 1984 / NCYC 433 / NRRL Y-366-8)</name>
    <name type="common">Yeast</name>
    <name type="synonym">Hansenula anomala</name>
    <dbReference type="NCBI Taxonomy" id="683960"/>
    <lineage>
        <taxon>Eukaryota</taxon>
        <taxon>Fungi</taxon>
        <taxon>Dikarya</taxon>
        <taxon>Ascomycota</taxon>
        <taxon>Saccharomycotina</taxon>
        <taxon>Saccharomycetes</taxon>
        <taxon>Phaffomycetales</taxon>
        <taxon>Wickerhamomycetaceae</taxon>
        <taxon>Wickerhamomyces</taxon>
    </lineage>
</organism>
<evidence type="ECO:0000313" key="1">
    <source>
        <dbReference type="EMBL" id="ODQ59783.1"/>
    </source>
</evidence>
<dbReference type="GeneID" id="30201965"/>
<protein>
    <submittedName>
        <fullName evidence="1">Uncharacterized protein</fullName>
    </submittedName>
</protein>
<dbReference type="Proteomes" id="UP000094112">
    <property type="component" value="Unassembled WGS sequence"/>
</dbReference>
<dbReference type="AlphaFoldDB" id="A0A1E3P359"/>
<name>A0A1E3P359_WICAA</name>
<dbReference type="RefSeq" id="XP_019038990.1">
    <property type="nucleotide sequence ID" value="XM_019184719.1"/>
</dbReference>
<accession>A0A1E3P359</accession>
<proteinExistence type="predicted"/>
<reference evidence="1 2" key="1">
    <citation type="journal article" date="2016" name="Proc. Natl. Acad. Sci. U.S.A.">
        <title>Comparative genomics of biotechnologically important yeasts.</title>
        <authorList>
            <person name="Riley R."/>
            <person name="Haridas S."/>
            <person name="Wolfe K.H."/>
            <person name="Lopes M.R."/>
            <person name="Hittinger C.T."/>
            <person name="Goeker M."/>
            <person name="Salamov A.A."/>
            <person name="Wisecaver J.H."/>
            <person name="Long T.M."/>
            <person name="Calvey C.H."/>
            <person name="Aerts A.L."/>
            <person name="Barry K.W."/>
            <person name="Choi C."/>
            <person name="Clum A."/>
            <person name="Coughlan A.Y."/>
            <person name="Deshpande S."/>
            <person name="Douglass A.P."/>
            <person name="Hanson S.J."/>
            <person name="Klenk H.-P."/>
            <person name="LaButti K.M."/>
            <person name="Lapidus A."/>
            <person name="Lindquist E.A."/>
            <person name="Lipzen A.M."/>
            <person name="Meier-Kolthoff J.P."/>
            <person name="Ohm R.A."/>
            <person name="Otillar R.P."/>
            <person name="Pangilinan J.L."/>
            <person name="Peng Y."/>
            <person name="Rokas A."/>
            <person name="Rosa C.A."/>
            <person name="Scheuner C."/>
            <person name="Sibirny A.A."/>
            <person name="Slot J.C."/>
            <person name="Stielow J.B."/>
            <person name="Sun H."/>
            <person name="Kurtzman C.P."/>
            <person name="Blackwell M."/>
            <person name="Grigoriev I.V."/>
            <person name="Jeffries T.W."/>
        </authorList>
    </citation>
    <scope>NUCLEOTIDE SEQUENCE [LARGE SCALE GENOMIC DNA]</scope>
    <source>
        <strain evidence="2">ATCC 58044 / CBS 1984 / NCYC 433 / NRRL Y-366-8</strain>
    </source>
</reference>
<keyword evidence="2" id="KW-1185">Reference proteome</keyword>
<sequence length="174" mass="20042">MSVFVPPGVKYRDILEDKHQLIDVQMLVNLFNSVAPKLQSILQNSNEEYIVAWGKLKNEISSQDSAIESESLILGIDMVYNNRYQGFLKNIDSFKDVSEKLAKRIDSHIQTNEKELLQLIMQSKSLVPSILDLFKDVDKLEEDIIHMFDELSDFLNEISSHYKALSNFRAKCTN</sequence>
<evidence type="ECO:0000313" key="2">
    <source>
        <dbReference type="Proteomes" id="UP000094112"/>
    </source>
</evidence>
<gene>
    <name evidence="1" type="ORF">WICANDRAFT_78418</name>
</gene>